<dbReference type="Proteomes" id="UP000181917">
    <property type="component" value="Unassembled WGS sequence"/>
</dbReference>
<protein>
    <submittedName>
        <fullName evidence="1">Uncharacterized protein</fullName>
    </submittedName>
</protein>
<keyword evidence="2" id="KW-1185">Reference proteome</keyword>
<dbReference type="AlphaFoldDB" id="A0A1H1ADS7"/>
<evidence type="ECO:0000313" key="1">
    <source>
        <dbReference type="EMBL" id="SDQ37740.1"/>
    </source>
</evidence>
<evidence type="ECO:0000313" key="2">
    <source>
        <dbReference type="Proteomes" id="UP000181917"/>
    </source>
</evidence>
<dbReference type="OrthoDB" id="1121820at2"/>
<proteinExistence type="predicted"/>
<name>A0A1H1ADS7_9MICC</name>
<accession>A0A1H1ADS7</accession>
<dbReference type="RefSeq" id="WP_074702948.1">
    <property type="nucleotide sequence ID" value="NZ_CP018863.1"/>
</dbReference>
<dbReference type="EMBL" id="FNKH01000002">
    <property type="protein sequence ID" value="SDQ37740.1"/>
    <property type="molecule type" value="Genomic_DNA"/>
</dbReference>
<dbReference type="KEGG" id="acry:AC20117_12940"/>
<organism evidence="1 2">
    <name type="scientific">Crystallibacter crystallopoietes</name>
    <dbReference type="NCBI Taxonomy" id="37928"/>
    <lineage>
        <taxon>Bacteria</taxon>
        <taxon>Bacillati</taxon>
        <taxon>Actinomycetota</taxon>
        <taxon>Actinomycetes</taxon>
        <taxon>Micrococcales</taxon>
        <taxon>Micrococcaceae</taxon>
        <taxon>Crystallibacter</taxon>
    </lineage>
</organism>
<gene>
    <name evidence="1" type="ORF">SAMN04489742_0876</name>
</gene>
<sequence>MECITWFVPILPGKLEAWRAFVEEINGPRKDDFAKSRQRLGASREVIGLVQSPEGDFAALFHEGESVAGGFSMLAGSDDPFDVWFKDKILELHGVTKEMLAQGPPSQVVMDYRA</sequence>
<reference evidence="1 2" key="1">
    <citation type="submission" date="2016-10" db="EMBL/GenBank/DDBJ databases">
        <authorList>
            <person name="de Groot N.N."/>
        </authorList>
    </citation>
    <scope>NUCLEOTIDE SEQUENCE [LARGE SCALE GENOMIC DNA]</scope>
    <source>
        <strain evidence="1 2">DSM 20117</strain>
    </source>
</reference>
<dbReference type="STRING" id="37928.SAMN04489742_0876"/>